<reference evidence="7 8" key="1">
    <citation type="journal article" date="2016" name="Int. J. Syst. Evol. Microbiol.">
        <title>Lysobacter erysipheiresistens sp. nov., an antagonist of powdery mildew, isolated from tobacco-cultivated soil.</title>
        <authorList>
            <person name="Xie B."/>
            <person name="Li T."/>
            <person name="Lin X."/>
            <person name="Wang C.J."/>
            <person name="Chen Y.J."/>
            <person name="Liu W.J."/>
            <person name="Zhao Z.W."/>
        </authorList>
    </citation>
    <scope>NUCLEOTIDE SEQUENCE [LARGE SCALE GENOMIC DNA]</scope>
    <source>
        <strain evidence="7 8">RS-LYSO-3</strain>
    </source>
</reference>
<protein>
    <submittedName>
        <fullName evidence="7">NADH:flavin oxidoreductase/NADH oxidase</fullName>
    </submittedName>
</protein>
<evidence type="ECO:0000313" key="8">
    <source>
        <dbReference type="Proteomes" id="UP001355056"/>
    </source>
</evidence>
<name>A0ABU7YUN4_9GAMM</name>
<evidence type="ECO:0000256" key="3">
    <source>
        <dbReference type="ARBA" id="ARBA00022643"/>
    </source>
</evidence>
<proteinExistence type="predicted"/>
<dbReference type="RefSeq" id="WP_332613858.1">
    <property type="nucleotide sequence ID" value="NZ_JAXGFP010000001.1"/>
</dbReference>
<dbReference type="SUPFAM" id="SSF51395">
    <property type="entry name" value="FMN-linked oxidoreductases"/>
    <property type="match status" value="1"/>
</dbReference>
<accession>A0ABU7YUN4</accession>
<dbReference type="PANTHER" id="PTHR43303">
    <property type="entry name" value="NADPH DEHYDROGENASE C23G7.10C-RELATED"/>
    <property type="match status" value="1"/>
</dbReference>
<evidence type="ECO:0000256" key="5">
    <source>
        <dbReference type="ARBA" id="ARBA00023002"/>
    </source>
</evidence>
<gene>
    <name evidence="7" type="ORF">SNE34_01020</name>
</gene>
<evidence type="ECO:0000313" key="7">
    <source>
        <dbReference type="EMBL" id="MEG3182596.1"/>
    </source>
</evidence>
<keyword evidence="5" id="KW-0560">Oxidoreductase</keyword>
<keyword evidence="8" id="KW-1185">Reference proteome</keyword>
<sequence>MARLFDPLTQRGVTFRNRVMVSPMCQYSSRDGLPDDWHLVHLGSRAVGGAAAVIAEATAVSPEGRISPADTGLWNDAQAQAWARVISFVEGQGAVPGVQLAHAGRKASTDAPWRGGGAVAPEQGGWTPVAPSALAFDAGSPVPDALDEAGIAKVIEDFVAATRRALDAGFRLVELHAAHGYLLHQFLSPLSNRREDRYGGSFDNRVRLLLEIIDAVRAAWPERLPLWLRISATDWVEGDGWDIEQSIALARLVGDRGIDLVDVSSGGTVPNAKIPLQPGYQVPFACRIRREAGVATGAVGLLTAPEQVERIIAEDEADVVLLARELLRDPYFPRRAAHALGAEITPPMQYGRAW</sequence>
<keyword evidence="2" id="KW-0285">Flavoprotein</keyword>
<dbReference type="InterPro" id="IPR044152">
    <property type="entry name" value="YqjM-like"/>
</dbReference>
<evidence type="ECO:0000256" key="4">
    <source>
        <dbReference type="ARBA" id="ARBA00022857"/>
    </source>
</evidence>
<dbReference type="PANTHER" id="PTHR43303:SF4">
    <property type="entry name" value="NADPH DEHYDROGENASE C23G7.10C-RELATED"/>
    <property type="match status" value="1"/>
</dbReference>
<evidence type="ECO:0000259" key="6">
    <source>
        <dbReference type="Pfam" id="PF00724"/>
    </source>
</evidence>
<dbReference type="InterPro" id="IPR001155">
    <property type="entry name" value="OxRdtase_FMN_N"/>
</dbReference>
<organism evidence="7 8">
    <name type="scientific">Novilysobacter erysipheiresistens</name>
    <dbReference type="NCBI Taxonomy" id="1749332"/>
    <lineage>
        <taxon>Bacteria</taxon>
        <taxon>Pseudomonadati</taxon>
        <taxon>Pseudomonadota</taxon>
        <taxon>Gammaproteobacteria</taxon>
        <taxon>Lysobacterales</taxon>
        <taxon>Lysobacteraceae</taxon>
        <taxon>Novilysobacter</taxon>
    </lineage>
</organism>
<comment type="caution">
    <text evidence="7">The sequence shown here is derived from an EMBL/GenBank/DDBJ whole genome shotgun (WGS) entry which is preliminary data.</text>
</comment>
<evidence type="ECO:0000256" key="1">
    <source>
        <dbReference type="ARBA" id="ARBA00001917"/>
    </source>
</evidence>
<dbReference type="Gene3D" id="3.20.20.70">
    <property type="entry name" value="Aldolase class I"/>
    <property type="match status" value="1"/>
</dbReference>
<keyword evidence="4" id="KW-0521">NADP</keyword>
<dbReference type="Proteomes" id="UP001355056">
    <property type="component" value="Unassembled WGS sequence"/>
</dbReference>
<dbReference type="InterPro" id="IPR013785">
    <property type="entry name" value="Aldolase_TIM"/>
</dbReference>
<comment type="cofactor">
    <cofactor evidence="1">
        <name>FMN</name>
        <dbReference type="ChEBI" id="CHEBI:58210"/>
    </cofactor>
</comment>
<keyword evidence="3" id="KW-0288">FMN</keyword>
<dbReference type="CDD" id="cd02932">
    <property type="entry name" value="OYE_YqiM_FMN"/>
    <property type="match status" value="1"/>
</dbReference>
<feature type="domain" description="NADH:flavin oxidoreductase/NADH oxidase N-terminal" evidence="6">
    <location>
        <begin position="4"/>
        <end position="340"/>
    </location>
</feature>
<dbReference type="Pfam" id="PF00724">
    <property type="entry name" value="Oxidored_FMN"/>
    <property type="match status" value="1"/>
</dbReference>
<evidence type="ECO:0000256" key="2">
    <source>
        <dbReference type="ARBA" id="ARBA00022630"/>
    </source>
</evidence>
<dbReference type="EMBL" id="JAXGFP010000001">
    <property type="protein sequence ID" value="MEG3182596.1"/>
    <property type="molecule type" value="Genomic_DNA"/>
</dbReference>